<feature type="domain" description="GmrSD restriction endonucleases C-terminal" evidence="1">
    <location>
        <begin position="77"/>
        <end position="206"/>
    </location>
</feature>
<keyword evidence="2" id="KW-0255">Endonuclease</keyword>
<keyword evidence="2" id="KW-0540">Nuclease</keyword>
<gene>
    <name evidence="2" type="ORF">GYA93_01940</name>
</gene>
<dbReference type="Proteomes" id="UP000466307">
    <property type="component" value="Unassembled WGS sequence"/>
</dbReference>
<accession>A0A7K3LJA2</accession>
<evidence type="ECO:0000313" key="3">
    <source>
        <dbReference type="Proteomes" id="UP000466307"/>
    </source>
</evidence>
<comment type="caution">
    <text evidence="2">The sequence shown here is derived from an EMBL/GenBank/DDBJ whole genome shotgun (WGS) entry which is preliminary data.</text>
</comment>
<dbReference type="PANTHER" id="PTHR24094:SF15">
    <property type="entry name" value="AMP-DEPENDENT SYNTHETASE_LIGASE DOMAIN-CONTAINING PROTEIN-RELATED"/>
    <property type="match status" value="1"/>
</dbReference>
<name>A0A7K3LJA2_9ACTN</name>
<evidence type="ECO:0000259" key="1">
    <source>
        <dbReference type="Pfam" id="PF07510"/>
    </source>
</evidence>
<dbReference type="AlphaFoldDB" id="A0A7K3LJA2"/>
<sequence length="221" mass="23846">MILLLCVTTAVAVAVVVRRDRPPADPHVHAAAQQTRQLLTAVDVFPHRLHRNDYQRSAFGSAWTDAVSVAGGGNGCDTRNDILGRDLVEVHTGAVDTCGRAVLTGRLRSPYTGEWIVFRRGRTAGAVQIDHIVALALAWDMGAWAWPADRRADLANDPANLIAVDAASNQAKSDAPPGRWMPPLAAFRCRYAIQFVTVVAAYGLAVDADSREVLDDVLARC</sequence>
<dbReference type="GO" id="GO:0004519">
    <property type="term" value="F:endonuclease activity"/>
    <property type="evidence" value="ECO:0007669"/>
    <property type="project" value="UniProtKB-KW"/>
</dbReference>
<proteinExistence type="predicted"/>
<dbReference type="EMBL" id="JAADZU010000004">
    <property type="protein sequence ID" value="NDK88349.1"/>
    <property type="molecule type" value="Genomic_DNA"/>
</dbReference>
<dbReference type="InterPro" id="IPR011089">
    <property type="entry name" value="GmrSD_C"/>
</dbReference>
<dbReference type="PANTHER" id="PTHR24094">
    <property type="entry name" value="SECRETED PROTEIN"/>
    <property type="match status" value="1"/>
</dbReference>
<keyword evidence="2" id="KW-0378">Hydrolase</keyword>
<keyword evidence="3" id="KW-1185">Reference proteome</keyword>
<organism evidence="2 3">
    <name type="scientific">Gordonia desulfuricans</name>
    <dbReference type="NCBI Taxonomy" id="89051"/>
    <lineage>
        <taxon>Bacteria</taxon>
        <taxon>Bacillati</taxon>
        <taxon>Actinomycetota</taxon>
        <taxon>Actinomycetes</taxon>
        <taxon>Mycobacteriales</taxon>
        <taxon>Gordoniaceae</taxon>
        <taxon>Gordonia</taxon>
    </lineage>
</organism>
<reference evidence="2 3" key="1">
    <citation type="submission" date="2020-01" db="EMBL/GenBank/DDBJ databases">
        <title>Investigation of new actinobacteria for the biodesulphurisation of diesel fuel.</title>
        <authorList>
            <person name="Athi Narayanan S.M."/>
        </authorList>
    </citation>
    <scope>NUCLEOTIDE SEQUENCE [LARGE SCALE GENOMIC DNA]</scope>
    <source>
        <strain evidence="2 3">213E</strain>
    </source>
</reference>
<evidence type="ECO:0000313" key="2">
    <source>
        <dbReference type="EMBL" id="NDK88349.1"/>
    </source>
</evidence>
<protein>
    <submittedName>
        <fullName evidence="2">HNH endonuclease</fullName>
    </submittedName>
</protein>
<dbReference type="Pfam" id="PF07510">
    <property type="entry name" value="GmrSD_C"/>
    <property type="match status" value="1"/>
</dbReference>